<proteinExistence type="predicted"/>
<dbReference type="EMBL" id="CP074371">
    <property type="protein sequence ID" value="QVI19886.1"/>
    <property type="molecule type" value="Genomic_DNA"/>
</dbReference>
<dbReference type="Gene3D" id="3.30.450.40">
    <property type="match status" value="1"/>
</dbReference>
<accession>A0ABX8CIT8</accession>
<reference evidence="1 2" key="1">
    <citation type="submission" date="2021-04" db="EMBL/GenBank/DDBJ databases">
        <title>Nocardia tengchongensis.</title>
        <authorList>
            <person name="Zhuang k."/>
            <person name="Ran Y."/>
            <person name="Li W."/>
        </authorList>
    </citation>
    <scope>NUCLEOTIDE SEQUENCE [LARGE SCALE GENOMIC DNA]</scope>
    <source>
        <strain evidence="1 2">CFH S0057</strain>
    </source>
</reference>
<name>A0ABX8CIT8_9NOCA</name>
<evidence type="ECO:0000313" key="2">
    <source>
        <dbReference type="Proteomes" id="UP000683310"/>
    </source>
</evidence>
<keyword evidence="2" id="KW-1185">Reference proteome</keyword>
<sequence>MLVDAVGAGAAELIGRRVPSVPPIGIVFAAFDPAGCDDWLNRLPGTGDGRIGDRDELRRALDLISRRGYVIERFTPAATKLRDVLADIACSPSSADGPLQDAVLSLLARLGPGEHFPVAPEGDETTVVTVLGVPVRGVDGHVDAHLWLHPGREMSGAQIAAAVDLLSSAAARAAASSSIEKGRAS</sequence>
<dbReference type="Proteomes" id="UP000683310">
    <property type="component" value="Chromosome"/>
</dbReference>
<evidence type="ECO:0000313" key="1">
    <source>
        <dbReference type="EMBL" id="QVI19886.1"/>
    </source>
</evidence>
<protein>
    <submittedName>
        <fullName evidence="1">Uncharacterized protein</fullName>
    </submittedName>
</protein>
<gene>
    <name evidence="1" type="ORF">KHQ06_26755</name>
</gene>
<organism evidence="1 2">
    <name type="scientific">Nocardia tengchongensis</name>
    <dbReference type="NCBI Taxonomy" id="2055889"/>
    <lineage>
        <taxon>Bacteria</taxon>
        <taxon>Bacillati</taxon>
        <taxon>Actinomycetota</taxon>
        <taxon>Actinomycetes</taxon>
        <taxon>Mycobacteriales</taxon>
        <taxon>Nocardiaceae</taxon>
        <taxon>Nocardia</taxon>
    </lineage>
</organism>
<dbReference type="InterPro" id="IPR029016">
    <property type="entry name" value="GAF-like_dom_sf"/>
</dbReference>